<dbReference type="Gene3D" id="3.90.79.10">
    <property type="entry name" value="Nucleoside Triphosphate Pyrophosphohydrolase"/>
    <property type="match status" value="1"/>
</dbReference>
<dbReference type="PANTHER" id="PTHR43046">
    <property type="entry name" value="GDP-MANNOSE MANNOSYL HYDROLASE"/>
    <property type="match status" value="1"/>
</dbReference>
<dbReference type="KEGG" id="gax:Pan161_11040"/>
<dbReference type="InterPro" id="IPR020084">
    <property type="entry name" value="NUDIX_hydrolase_CS"/>
</dbReference>
<evidence type="ECO:0000259" key="4">
    <source>
        <dbReference type="PROSITE" id="PS51462"/>
    </source>
</evidence>
<accession>A0A517V8Z3</accession>
<sequence>MKQRKSARAILLNEQDQVLLVRHEDALPADRSWPELLGYWATPGGGVEGGESEVEALRRELREELRLADVKVGRRIGVREVQLDLPGIGAVLSHETYYVCRGSETPVLNRQGLSESERRVCKAIHWWSREELSETTEILRPAALPELVEHAFQVHADLIHLQY</sequence>
<keyword evidence="3" id="KW-0460">Magnesium</keyword>
<keyword evidence="2" id="KW-0378">Hydrolase</keyword>
<dbReference type="AlphaFoldDB" id="A0A517V8Z3"/>
<evidence type="ECO:0000313" key="5">
    <source>
        <dbReference type="EMBL" id="QDT89474.1"/>
    </source>
</evidence>
<keyword evidence="6" id="KW-1185">Reference proteome</keyword>
<dbReference type="SUPFAM" id="SSF55811">
    <property type="entry name" value="Nudix"/>
    <property type="match status" value="1"/>
</dbReference>
<dbReference type="Proteomes" id="UP000316855">
    <property type="component" value="Chromosome"/>
</dbReference>
<evidence type="ECO:0000256" key="1">
    <source>
        <dbReference type="ARBA" id="ARBA00001946"/>
    </source>
</evidence>
<dbReference type="RefSeq" id="WP_145224714.1">
    <property type="nucleotide sequence ID" value="NZ_CP036343.1"/>
</dbReference>
<organism evidence="5 6">
    <name type="scientific">Gimesia algae</name>
    <dbReference type="NCBI Taxonomy" id="2527971"/>
    <lineage>
        <taxon>Bacteria</taxon>
        <taxon>Pseudomonadati</taxon>
        <taxon>Planctomycetota</taxon>
        <taxon>Planctomycetia</taxon>
        <taxon>Planctomycetales</taxon>
        <taxon>Planctomycetaceae</taxon>
        <taxon>Gimesia</taxon>
    </lineage>
</organism>
<dbReference type="Pfam" id="PF00293">
    <property type="entry name" value="NUDIX"/>
    <property type="match status" value="1"/>
</dbReference>
<dbReference type="EMBL" id="CP036343">
    <property type="protein sequence ID" value="QDT89474.1"/>
    <property type="molecule type" value="Genomic_DNA"/>
</dbReference>
<dbReference type="PROSITE" id="PS51462">
    <property type="entry name" value="NUDIX"/>
    <property type="match status" value="1"/>
</dbReference>
<evidence type="ECO:0000256" key="3">
    <source>
        <dbReference type="ARBA" id="ARBA00022842"/>
    </source>
</evidence>
<feature type="domain" description="Nudix hydrolase" evidence="4">
    <location>
        <begin position="2"/>
        <end position="149"/>
    </location>
</feature>
<dbReference type="InterPro" id="IPR000086">
    <property type="entry name" value="NUDIX_hydrolase_dom"/>
</dbReference>
<evidence type="ECO:0000313" key="6">
    <source>
        <dbReference type="Proteomes" id="UP000316855"/>
    </source>
</evidence>
<reference evidence="5 6" key="1">
    <citation type="submission" date="2019-02" db="EMBL/GenBank/DDBJ databases">
        <title>Deep-cultivation of Planctomycetes and their phenomic and genomic characterization uncovers novel biology.</title>
        <authorList>
            <person name="Wiegand S."/>
            <person name="Jogler M."/>
            <person name="Boedeker C."/>
            <person name="Pinto D."/>
            <person name="Vollmers J."/>
            <person name="Rivas-Marin E."/>
            <person name="Kohn T."/>
            <person name="Peeters S.H."/>
            <person name="Heuer A."/>
            <person name="Rast P."/>
            <person name="Oberbeckmann S."/>
            <person name="Bunk B."/>
            <person name="Jeske O."/>
            <person name="Meyerdierks A."/>
            <person name="Storesund J.E."/>
            <person name="Kallscheuer N."/>
            <person name="Luecker S."/>
            <person name="Lage O.M."/>
            <person name="Pohl T."/>
            <person name="Merkel B.J."/>
            <person name="Hornburger P."/>
            <person name="Mueller R.-W."/>
            <person name="Bruemmer F."/>
            <person name="Labrenz M."/>
            <person name="Spormann A.M."/>
            <person name="Op den Camp H."/>
            <person name="Overmann J."/>
            <person name="Amann R."/>
            <person name="Jetten M.S.M."/>
            <person name="Mascher T."/>
            <person name="Medema M.H."/>
            <person name="Devos D.P."/>
            <person name="Kaster A.-K."/>
            <person name="Ovreas L."/>
            <person name="Rohde M."/>
            <person name="Galperin M.Y."/>
            <person name="Jogler C."/>
        </authorList>
    </citation>
    <scope>NUCLEOTIDE SEQUENCE [LARGE SCALE GENOMIC DNA]</scope>
    <source>
        <strain evidence="5 6">Pan161</strain>
    </source>
</reference>
<gene>
    <name evidence="5" type="ORF">Pan161_11040</name>
</gene>
<name>A0A517V8Z3_9PLAN</name>
<evidence type="ECO:0000256" key="2">
    <source>
        <dbReference type="ARBA" id="ARBA00022801"/>
    </source>
</evidence>
<dbReference type="InterPro" id="IPR015797">
    <property type="entry name" value="NUDIX_hydrolase-like_dom_sf"/>
</dbReference>
<dbReference type="GO" id="GO:0016787">
    <property type="term" value="F:hydrolase activity"/>
    <property type="evidence" value="ECO:0007669"/>
    <property type="project" value="UniProtKB-KW"/>
</dbReference>
<protein>
    <recommendedName>
        <fullName evidence="4">Nudix hydrolase domain-containing protein</fullName>
    </recommendedName>
</protein>
<comment type="cofactor">
    <cofactor evidence="1">
        <name>Mg(2+)</name>
        <dbReference type="ChEBI" id="CHEBI:18420"/>
    </cofactor>
</comment>
<dbReference type="PANTHER" id="PTHR43046:SF12">
    <property type="entry name" value="GDP-MANNOSE MANNOSYL HYDROLASE"/>
    <property type="match status" value="1"/>
</dbReference>
<dbReference type="OrthoDB" id="1188001at2"/>
<dbReference type="PROSITE" id="PS00893">
    <property type="entry name" value="NUDIX_BOX"/>
    <property type="match status" value="1"/>
</dbReference>
<proteinExistence type="predicted"/>